<keyword evidence="3" id="KW-1185">Reference proteome</keyword>
<accession>A0ABQ9WKJ7</accession>
<gene>
    <name evidence="2" type="ORF">BLNAU_25094</name>
</gene>
<sequence>MKWKAHFEPDNDAVVVEGVLVGDHPVQTGAILRQSTDCGCSYLRWKERQRMNEYNRKCHFRGDAENPSAIGAPPKGAPEVMTAKIKR</sequence>
<reference evidence="2 3" key="1">
    <citation type="journal article" date="2022" name="bioRxiv">
        <title>Genomics of Preaxostyla Flagellates Illuminates Evolutionary Transitions and the Path Towards Mitochondrial Loss.</title>
        <authorList>
            <person name="Novak L.V.F."/>
            <person name="Treitli S.C."/>
            <person name="Pyrih J."/>
            <person name="Halakuc P."/>
            <person name="Pipaliya S.V."/>
            <person name="Vacek V."/>
            <person name="Brzon O."/>
            <person name="Soukal P."/>
            <person name="Eme L."/>
            <person name="Dacks J.B."/>
            <person name="Karnkowska A."/>
            <person name="Elias M."/>
            <person name="Hampl V."/>
        </authorList>
    </citation>
    <scope>NUCLEOTIDE SEQUENCE [LARGE SCALE GENOMIC DNA]</scope>
    <source>
        <strain evidence="2">NAU3</strain>
        <tissue evidence="2">Gut</tissue>
    </source>
</reference>
<evidence type="ECO:0000313" key="2">
    <source>
        <dbReference type="EMBL" id="KAK2939995.1"/>
    </source>
</evidence>
<evidence type="ECO:0000256" key="1">
    <source>
        <dbReference type="SAM" id="MobiDB-lite"/>
    </source>
</evidence>
<evidence type="ECO:0000313" key="3">
    <source>
        <dbReference type="Proteomes" id="UP001281761"/>
    </source>
</evidence>
<dbReference type="EMBL" id="JARBJD010000776">
    <property type="protein sequence ID" value="KAK2939995.1"/>
    <property type="molecule type" value="Genomic_DNA"/>
</dbReference>
<feature type="region of interest" description="Disordered" evidence="1">
    <location>
        <begin position="62"/>
        <end position="87"/>
    </location>
</feature>
<comment type="caution">
    <text evidence="2">The sequence shown here is derived from an EMBL/GenBank/DDBJ whole genome shotgun (WGS) entry which is preliminary data.</text>
</comment>
<protein>
    <submittedName>
        <fullName evidence="2">Uncharacterized protein</fullName>
    </submittedName>
</protein>
<organism evidence="2 3">
    <name type="scientific">Blattamonas nauphoetae</name>
    <dbReference type="NCBI Taxonomy" id="2049346"/>
    <lineage>
        <taxon>Eukaryota</taxon>
        <taxon>Metamonada</taxon>
        <taxon>Preaxostyla</taxon>
        <taxon>Oxymonadida</taxon>
        <taxon>Blattamonas</taxon>
    </lineage>
</organism>
<proteinExistence type="predicted"/>
<name>A0ABQ9WKJ7_9EUKA</name>
<dbReference type="Proteomes" id="UP001281761">
    <property type="component" value="Unassembled WGS sequence"/>
</dbReference>